<protein>
    <submittedName>
        <fullName evidence="1">Uncharacterized protein</fullName>
    </submittedName>
</protein>
<name>A0A8S5N5D0_9CAUD</name>
<sequence length="48" mass="5535">MKLSRAGYGDINTIKSLNAQEFMDLVHYENYLAKYAELVRALNTKRGK</sequence>
<accession>A0A8S5N5D0</accession>
<dbReference type="EMBL" id="BK015070">
    <property type="protein sequence ID" value="DAD89873.1"/>
    <property type="molecule type" value="Genomic_DNA"/>
</dbReference>
<proteinExistence type="predicted"/>
<evidence type="ECO:0000313" key="1">
    <source>
        <dbReference type="EMBL" id="DAD89873.1"/>
    </source>
</evidence>
<organism evidence="1">
    <name type="scientific">Myoviridae sp. ctsip2</name>
    <dbReference type="NCBI Taxonomy" id="2826705"/>
    <lineage>
        <taxon>Viruses</taxon>
        <taxon>Duplodnaviria</taxon>
        <taxon>Heunggongvirae</taxon>
        <taxon>Uroviricota</taxon>
        <taxon>Caudoviricetes</taxon>
    </lineage>
</organism>
<reference evidence="1" key="1">
    <citation type="journal article" date="2021" name="Proc. Natl. Acad. Sci. U.S.A.">
        <title>A Catalog of Tens of Thousands of Viruses from Human Metagenomes Reveals Hidden Associations with Chronic Diseases.</title>
        <authorList>
            <person name="Tisza M.J."/>
            <person name="Buck C.B."/>
        </authorList>
    </citation>
    <scope>NUCLEOTIDE SEQUENCE</scope>
    <source>
        <strain evidence="1">Ctsip2</strain>
    </source>
</reference>